<comment type="caution">
    <text evidence="3">The sequence shown here is derived from an EMBL/GenBank/DDBJ whole genome shotgun (WGS) entry which is preliminary data.</text>
</comment>
<sequence>MSPFERYAVVRVPFPFTDRQAQKLRPALVLSQSDFQRGCGHLLLAMITSARPSAWPLDWPLEDLEAAGLPQPCLVRFKLFTLDERLVSGGLGALAAADRAGVEAQLGKLLPTAS</sequence>
<dbReference type="InterPro" id="IPR011067">
    <property type="entry name" value="Plasmid_toxin/cell-grow_inhib"/>
</dbReference>
<dbReference type="Gene3D" id="2.30.30.110">
    <property type="match status" value="1"/>
</dbReference>
<evidence type="ECO:0000256" key="2">
    <source>
        <dbReference type="ARBA" id="ARBA00022649"/>
    </source>
</evidence>
<proteinExistence type="inferred from homology"/>
<evidence type="ECO:0000256" key="1">
    <source>
        <dbReference type="ARBA" id="ARBA00007521"/>
    </source>
</evidence>
<organism evidence="3 4">
    <name type="scientific">Cyanobium gracile UHCC 0139</name>
    <dbReference type="NCBI Taxonomy" id="3110308"/>
    <lineage>
        <taxon>Bacteria</taxon>
        <taxon>Bacillati</taxon>
        <taxon>Cyanobacteriota</taxon>
        <taxon>Cyanophyceae</taxon>
        <taxon>Synechococcales</taxon>
        <taxon>Prochlorococcaceae</taxon>
        <taxon>Cyanobium</taxon>
    </lineage>
</organism>
<gene>
    <name evidence="3" type="ORF">VB738_13545</name>
</gene>
<dbReference type="InterPro" id="IPR003477">
    <property type="entry name" value="PemK-like"/>
</dbReference>
<accession>A0ABU5RWW3</accession>
<evidence type="ECO:0000313" key="4">
    <source>
        <dbReference type="Proteomes" id="UP001304461"/>
    </source>
</evidence>
<dbReference type="GO" id="GO:0016787">
    <property type="term" value="F:hydrolase activity"/>
    <property type="evidence" value="ECO:0007669"/>
    <property type="project" value="UniProtKB-KW"/>
</dbReference>
<evidence type="ECO:0000313" key="3">
    <source>
        <dbReference type="EMBL" id="MEA5392281.1"/>
    </source>
</evidence>
<keyword evidence="4" id="KW-1185">Reference proteome</keyword>
<protein>
    <submittedName>
        <fullName evidence="3">Type II toxin-antitoxin system PemK/MazF family toxin</fullName>
        <ecNumber evidence="3">3.1.-.-</ecNumber>
    </submittedName>
</protein>
<comment type="similarity">
    <text evidence="1">Belongs to the PemK/MazF family.</text>
</comment>
<keyword evidence="3" id="KW-0378">Hydrolase</keyword>
<dbReference type="RefSeq" id="WP_323306237.1">
    <property type="nucleotide sequence ID" value="NZ_JAYGHX010000009.1"/>
</dbReference>
<name>A0ABU5RWW3_9CYAN</name>
<dbReference type="EC" id="3.1.-.-" evidence="3"/>
<dbReference type="Proteomes" id="UP001304461">
    <property type="component" value="Unassembled WGS sequence"/>
</dbReference>
<dbReference type="EMBL" id="JAYGHX010000009">
    <property type="protein sequence ID" value="MEA5392281.1"/>
    <property type="molecule type" value="Genomic_DNA"/>
</dbReference>
<keyword evidence="2" id="KW-1277">Toxin-antitoxin system</keyword>
<dbReference type="Pfam" id="PF02452">
    <property type="entry name" value="PemK_toxin"/>
    <property type="match status" value="1"/>
</dbReference>
<dbReference type="SUPFAM" id="SSF50118">
    <property type="entry name" value="Cell growth inhibitor/plasmid maintenance toxic component"/>
    <property type="match status" value="1"/>
</dbReference>
<reference evidence="3 4" key="1">
    <citation type="submission" date="2023-12" db="EMBL/GenBank/DDBJ databases">
        <title>Baltic Sea Cyanobacteria.</title>
        <authorList>
            <person name="Delbaje E."/>
            <person name="Fewer D.P."/>
            <person name="Shishido T.K."/>
        </authorList>
    </citation>
    <scope>NUCLEOTIDE SEQUENCE [LARGE SCALE GENOMIC DNA]</scope>
    <source>
        <strain evidence="3 4">UHCC 0139</strain>
    </source>
</reference>